<dbReference type="GO" id="GO:0008270">
    <property type="term" value="F:zinc ion binding"/>
    <property type="evidence" value="ECO:0007669"/>
    <property type="project" value="InterPro"/>
</dbReference>
<evidence type="ECO:0000256" key="1">
    <source>
        <dbReference type="ARBA" id="ARBA00022723"/>
    </source>
</evidence>
<dbReference type="Gene3D" id="3.30.70.2330">
    <property type="match status" value="1"/>
</dbReference>
<comment type="caution">
    <text evidence="4">The sequence shown here is derived from an EMBL/GenBank/DDBJ whole genome shotgun (WGS) entry which is preliminary data.</text>
</comment>
<gene>
    <name evidence="4" type="ORF">DX932_28245</name>
</gene>
<keyword evidence="1" id="KW-0479">Metal-binding</keyword>
<evidence type="ECO:0000313" key="4">
    <source>
        <dbReference type="EMBL" id="KAA6454417.1"/>
    </source>
</evidence>
<protein>
    <recommendedName>
        <fullName evidence="3">HIRAN domain-containing protein</fullName>
    </recommendedName>
</protein>
<evidence type="ECO:0000313" key="5">
    <source>
        <dbReference type="Proteomes" id="UP000323321"/>
    </source>
</evidence>
<dbReference type="Pfam" id="PF08797">
    <property type="entry name" value="HIRAN"/>
    <property type="match status" value="1"/>
</dbReference>
<dbReference type="EMBL" id="QSMZ01000039">
    <property type="protein sequence ID" value="KAA6454417.1"/>
    <property type="molecule type" value="Genomic_DNA"/>
</dbReference>
<evidence type="ECO:0000259" key="3">
    <source>
        <dbReference type="Pfam" id="PF08797"/>
    </source>
</evidence>
<organism evidence="4 5">
    <name type="scientific">Bacillus cereus</name>
    <dbReference type="NCBI Taxonomy" id="1396"/>
    <lineage>
        <taxon>Bacteria</taxon>
        <taxon>Bacillati</taxon>
        <taxon>Bacillota</taxon>
        <taxon>Bacilli</taxon>
        <taxon>Bacillales</taxon>
        <taxon>Bacillaceae</taxon>
        <taxon>Bacillus</taxon>
        <taxon>Bacillus cereus group</taxon>
    </lineage>
</organism>
<dbReference type="InterPro" id="IPR014905">
    <property type="entry name" value="HIRAN"/>
</dbReference>
<keyword evidence="2" id="KW-0378">Hydrolase</keyword>
<dbReference type="GO" id="GO:0016818">
    <property type="term" value="F:hydrolase activity, acting on acid anhydrides, in phosphorus-containing anhydrides"/>
    <property type="evidence" value="ECO:0007669"/>
    <property type="project" value="InterPro"/>
</dbReference>
<evidence type="ECO:0000256" key="2">
    <source>
        <dbReference type="ARBA" id="ARBA00022801"/>
    </source>
</evidence>
<reference evidence="4 5" key="1">
    <citation type="submission" date="2018-08" db="EMBL/GenBank/DDBJ databases">
        <title>Bacillus phenotypic plasticity.</title>
        <authorList>
            <person name="Hurtado E."/>
        </authorList>
    </citation>
    <scope>NUCLEOTIDE SEQUENCE [LARGE SCALE GENOMIC DNA]</scope>
    <source>
        <strain evidence="4 5">111b</strain>
    </source>
</reference>
<dbReference type="AlphaFoldDB" id="A0A9W7Q0I1"/>
<name>A0A9W7Q0I1_BACCE</name>
<dbReference type="Proteomes" id="UP000323321">
    <property type="component" value="Unassembled WGS sequence"/>
</dbReference>
<sequence length="109" mass="12325">MWVEASEFEDVEFGDYISFVKDPDNEFDKNAIKVIVNLDNKEFHIGHVPKKQNVEIGKLLDSESITSISANFVGGKTKSVDYDDEKDKDVVIITELTLGVLITLRFEAE</sequence>
<proteinExistence type="predicted"/>
<accession>A0A9W7Q0I1</accession>
<dbReference type="GO" id="GO:0003676">
    <property type="term" value="F:nucleic acid binding"/>
    <property type="evidence" value="ECO:0007669"/>
    <property type="project" value="InterPro"/>
</dbReference>
<feature type="domain" description="HIRAN" evidence="3">
    <location>
        <begin position="10"/>
        <end position="69"/>
    </location>
</feature>